<dbReference type="CDD" id="cd03255">
    <property type="entry name" value="ABC_MJ0796_LolCDE_FtsE"/>
    <property type="match status" value="1"/>
</dbReference>
<keyword evidence="1" id="KW-0813">Transport</keyword>
<evidence type="ECO:0000256" key="2">
    <source>
        <dbReference type="ARBA" id="ARBA00022741"/>
    </source>
</evidence>
<dbReference type="PROSITE" id="PS00211">
    <property type="entry name" value="ABC_TRANSPORTER_1"/>
    <property type="match status" value="1"/>
</dbReference>
<dbReference type="RefSeq" id="WP_015440514.1">
    <property type="nucleotide sequence ID" value="NC_020520.1"/>
</dbReference>
<dbReference type="InterPro" id="IPR017911">
    <property type="entry name" value="MacB-like_ATP-bd"/>
</dbReference>
<dbReference type="SMART" id="SM00382">
    <property type="entry name" value="AAA"/>
    <property type="match status" value="1"/>
</dbReference>
<organism evidence="5 6">
    <name type="scientific">Ilumatobacter coccineus (strain NBRC 103263 / KCTC 29153 / YM16-304)</name>
    <dbReference type="NCBI Taxonomy" id="1313172"/>
    <lineage>
        <taxon>Bacteria</taxon>
        <taxon>Bacillati</taxon>
        <taxon>Actinomycetota</taxon>
        <taxon>Acidimicrobiia</taxon>
        <taxon>Acidimicrobiales</taxon>
        <taxon>Ilumatobacteraceae</taxon>
        <taxon>Ilumatobacter</taxon>
    </lineage>
</organism>
<dbReference type="FunFam" id="3.40.50.300:FF:000032">
    <property type="entry name" value="Export ABC transporter ATP-binding protein"/>
    <property type="match status" value="1"/>
</dbReference>
<evidence type="ECO:0000259" key="4">
    <source>
        <dbReference type="PROSITE" id="PS50893"/>
    </source>
</evidence>
<protein>
    <submittedName>
        <fullName evidence="5">Putative ABC transporter ATP-binding protein</fullName>
    </submittedName>
</protein>
<dbReference type="PROSITE" id="PS50893">
    <property type="entry name" value="ABC_TRANSPORTER_2"/>
    <property type="match status" value="1"/>
</dbReference>
<dbReference type="GO" id="GO:0005524">
    <property type="term" value="F:ATP binding"/>
    <property type="evidence" value="ECO:0007669"/>
    <property type="project" value="UniProtKB-KW"/>
</dbReference>
<sequence>MLQYLDVVKSYGSGSTEVRAVTDVSLTVQRGEFVAVMGPSGCGKSTLLHLAGALEQPSAGRVIVDGNDLADLSPAQQAELRRNDVGYVFQSLNLIPALTALENVMLPLELDGTPSKQARKIARAALEQVGLDQHLDRYPDDFSGGQRQRIAIARALIGDRRLLLADEPTGALDTVNGDQVVELLAGLARDRGVSVVMVTHDPRFASWADRVIFLRDGRVVDESAPAFDDSSIR</sequence>
<dbReference type="PANTHER" id="PTHR24220:SF86">
    <property type="entry name" value="ABC TRANSPORTER ABCH.1"/>
    <property type="match status" value="1"/>
</dbReference>
<reference evidence="5 6" key="1">
    <citation type="journal article" date="2013" name="Int. J. Syst. Evol. Microbiol.">
        <title>Ilumatobacter nonamiense sp. nov. and Ilumatobacter coccineum sp. nov., isolated from seashore sand.</title>
        <authorList>
            <person name="Matsumoto A."/>
            <person name="Kasai H."/>
            <person name="Matsuo Y."/>
            <person name="Shizuri Y."/>
            <person name="Ichikawa N."/>
            <person name="Fujita N."/>
            <person name="Omura S."/>
            <person name="Takahashi Y."/>
        </authorList>
    </citation>
    <scope>NUCLEOTIDE SEQUENCE [LARGE SCALE GENOMIC DNA]</scope>
    <source>
        <strain evidence="6">NBRC 103263 / KCTC 29153 / YM16-304</strain>
    </source>
</reference>
<dbReference type="AlphaFoldDB" id="A0A6C7E2G4"/>
<evidence type="ECO:0000256" key="1">
    <source>
        <dbReference type="ARBA" id="ARBA00022448"/>
    </source>
</evidence>
<dbReference type="Proteomes" id="UP000011863">
    <property type="component" value="Chromosome"/>
</dbReference>
<keyword evidence="3 5" id="KW-0067">ATP-binding</keyword>
<dbReference type="EMBL" id="AP012057">
    <property type="protein sequence ID" value="BAN01267.1"/>
    <property type="molecule type" value="Genomic_DNA"/>
</dbReference>
<evidence type="ECO:0000256" key="3">
    <source>
        <dbReference type="ARBA" id="ARBA00022840"/>
    </source>
</evidence>
<proteinExistence type="predicted"/>
<dbReference type="GO" id="GO:0005886">
    <property type="term" value="C:plasma membrane"/>
    <property type="evidence" value="ECO:0007669"/>
    <property type="project" value="TreeGrafter"/>
</dbReference>
<dbReference type="InterPro" id="IPR003439">
    <property type="entry name" value="ABC_transporter-like_ATP-bd"/>
</dbReference>
<keyword evidence="6" id="KW-1185">Reference proteome</keyword>
<dbReference type="InterPro" id="IPR003593">
    <property type="entry name" value="AAA+_ATPase"/>
</dbReference>
<dbReference type="KEGG" id="aym:YM304_09530"/>
<dbReference type="GO" id="GO:0022857">
    <property type="term" value="F:transmembrane transporter activity"/>
    <property type="evidence" value="ECO:0007669"/>
    <property type="project" value="UniProtKB-ARBA"/>
</dbReference>
<feature type="domain" description="ABC transporter" evidence="4">
    <location>
        <begin position="2"/>
        <end position="232"/>
    </location>
</feature>
<dbReference type="PANTHER" id="PTHR24220">
    <property type="entry name" value="IMPORT ATP-BINDING PROTEIN"/>
    <property type="match status" value="1"/>
</dbReference>
<dbReference type="GO" id="GO:0016887">
    <property type="term" value="F:ATP hydrolysis activity"/>
    <property type="evidence" value="ECO:0007669"/>
    <property type="project" value="InterPro"/>
</dbReference>
<dbReference type="InterPro" id="IPR027417">
    <property type="entry name" value="P-loop_NTPase"/>
</dbReference>
<dbReference type="SUPFAM" id="SSF52540">
    <property type="entry name" value="P-loop containing nucleoside triphosphate hydrolases"/>
    <property type="match status" value="1"/>
</dbReference>
<name>A0A6C7E2G4_ILUCY</name>
<dbReference type="Gene3D" id="3.40.50.300">
    <property type="entry name" value="P-loop containing nucleotide triphosphate hydrolases"/>
    <property type="match status" value="1"/>
</dbReference>
<dbReference type="InterPro" id="IPR017871">
    <property type="entry name" value="ABC_transporter-like_CS"/>
</dbReference>
<dbReference type="InterPro" id="IPR015854">
    <property type="entry name" value="ABC_transpr_LolD-like"/>
</dbReference>
<dbReference type="GO" id="GO:0098796">
    <property type="term" value="C:membrane protein complex"/>
    <property type="evidence" value="ECO:0007669"/>
    <property type="project" value="UniProtKB-ARBA"/>
</dbReference>
<dbReference type="Pfam" id="PF00005">
    <property type="entry name" value="ABC_tran"/>
    <property type="match status" value="1"/>
</dbReference>
<gene>
    <name evidence="5" type="ORF">YM304_09530</name>
</gene>
<accession>A0A6C7E2G4</accession>
<evidence type="ECO:0000313" key="6">
    <source>
        <dbReference type="Proteomes" id="UP000011863"/>
    </source>
</evidence>
<keyword evidence="2" id="KW-0547">Nucleotide-binding</keyword>
<evidence type="ECO:0000313" key="5">
    <source>
        <dbReference type="EMBL" id="BAN01267.1"/>
    </source>
</evidence>